<dbReference type="HOGENOM" id="CLU_164613_0_0_0"/>
<dbReference type="KEGG" id="dap:Dacet_1536"/>
<dbReference type="Pfam" id="PF04071">
    <property type="entry name" value="zf-like"/>
    <property type="match status" value="1"/>
</dbReference>
<evidence type="ECO:0000313" key="3">
    <source>
        <dbReference type="Proteomes" id="UP000002012"/>
    </source>
</evidence>
<gene>
    <name evidence="2" type="ordered locus">Dacet_1536</name>
</gene>
<dbReference type="OrthoDB" id="9799337at2"/>
<dbReference type="InParanoid" id="D4H8F6"/>
<dbReference type="RefSeq" id="WP_013010819.1">
    <property type="nucleotide sequence ID" value="NC_013943.1"/>
</dbReference>
<dbReference type="AlphaFoldDB" id="D4H8F6"/>
<evidence type="ECO:0000313" key="2">
    <source>
        <dbReference type="EMBL" id="ADD68305.1"/>
    </source>
</evidence>
<dbReference type="eggNOG" id="COG2158">
    <property type="taxonomic scope" value="Bacteria"/>
</dbReference>
<dbReference type="PaxDb" id="522772-Dacet_1536"/>
<feature type="domain" description="Cysteine-rich small" evidence="1">
    <location>
        <begin position="3"/>
        <end position="73"/>
    </location>
</feature>
<evidence type="ECO:0000259" key="1">
    <source>
        <dbReference type="Pfam" id="PF04071"/>
    </source>
</evidence>
<proteinExistence type="predicted"/>
<dbReference type="STRING" id="522772.Dacet_1536"/>
<reference evidence="2 3" key="1">
    <citation type="journal article" date="2010" name="Stand. Genomic Sci.">
        <title>Complete genome sequence of Denitrovibrio acetiphilus type strain (N2460).</title>
        <authorList>
            <person name="Kiss H."/>
            <person name="Lang E."/>
            <person name="Lapidus A."/>
            <person name="Copeland A."/>
            <person name="Nolan M."/>
            <person name="Glavina Del Rio T."/>
            <person name="Chen F."/>
            <person name="Lucas S."/>
            <person name="Tice H."/>
            <person name="Cheng J.F."/>
            <person name="Han C."/>
            <person name="Goodwin L."/>
            <person name="Pitluck S."/>
            <person name="Liolios K."/>
            <person name="Pati A."/>
            <person name="Ivanova N."/>
            <person name="Mavromatis K."/>
            <person name="Chen A."/>
            <person name="Palaniappan K."/>
            <person name="Land M."/>
            <person name="Hauser L."/>
            <person name="Chang Y.J."/>
            <person name="Jeffries C.D."/>
            <person name="Detter J.C."/>
            <person name="Brettin T."/>
            <person name="Spring S."/>
            <person name="Rohde M."/>
            <person name="Goker M."/>
            <person name="Woyke T."/>
            <person name="Bristow J."/>
            <person name="Eisen J.A."/>
            <person name="Markowitz V."/>
            <person name="Hugenholtz P."/>
            <person name="Kyrpides N.C."/>
            <person name="Klenk H.P."/>
        </authorList>
    </citation>
    <scope>NUCLEOTIDE SEQUENCE [LARGE SCALE GENOMIC DNA]</scope>
    <source>
        <strain evidence="3">DSM 12809 / NBRC 114555 / N2460</strain>
    </source>
</reference>
<sequence length="92" mass="10955">MSYKHFSNIKCEYYPCHKIEDQNCLFCYCPLYFFKDCGGDPSYIGQIKDCSKCVRNHDEESYDFIMKRLKPAFKRIGKDLEMLTLCPDENKL</sequence>
<accession>D4H8F6</accession>
<keyword evidence="3" id="KW-1185">Reference proteome</keyword>
<protein>
    <submittedName>
        <fullName evidence="2">Cysteine-rich small domain protein</fullName>
    </submittedName>
</protein>
<organism evidence="2 3">
    <name type="scientific">Denitrovibrio acetiphilus (strain DSM 12809 / NBRC 114555 / N2460)</name>
    <dbReference type="NCBI Taxonomy" id="522772"/>
    <lineage>
        <taxon>Bacteria</taxon>
        <taxon>Pseudomonadati</taxon>
        <taxon>Deferribacterota</taxon>
        <taxon>Deferribacteres</taxon>
        <taxon>Deferribacterales</taxon>
        <taxon>Geovibrionaceae</taxon>
        <taxon>Denitrovibrio</taxon>
    </lineage>
</organism>
<dbReference type="EMBL" id="CP001968">
    <property type="protein sequence ID" value="ADD68305.1"/>
    <property type="molecule type" value="Genomic_DNA"/>
</dbReference>
<dbReference type="Proteomes" id="UP000002012">
    <property type="component" value="Chromosome"/>
</dbReference>
<name>D4H8F6_DENA2</name>
<dbReference type="InterPro" id="IPR007212">
    <property type="entry name" value="Zf-like"/>
</dbReference>